<gene>
    <name evidence="5" type="ORF">Q9R08_20335</name>
</gene>
<evidence type="ECO:0000259" key="4">
    <source>
        <dbReference type="Pfam" id="PF02870"/>
    </source>
</evidence>
<protein>
    <submittedName>
        <fullName evidence="5">Methylated-DNA--[protein]-cysteine S-methyltransferase</fullName>
        <ecNumber evidence="5">2.1.1.63</ecNumber>
    </submittedName>
</protein>
<keyword evidence="1" id="KW-0227">DNA damage</keyword>
<dbReference type="Pfam" id="PF01035">
    <property type="entry name" value="DNA_binding_1"/>
    <property type="match status" value="1"/>
</dbReference>
<evidence type="ECO:0000256" key="1">
    <source>
        <dbReference type="ARBA" id="ARBA00022763"/>
    </source>
</evidence>
<dbReference type="Proteomes" id="UP001235133">
    <property type="component" value="Unassembled WGS sequence"/>
</dbReference>
<dbReference type="RefSeq" id="WP_308870041.1">
    <property type="nucleotide sequence ID" value="NZ_JAVFWO010000009.1"/>
</dbReference>
<proteinExistence type="predicted"/>
<keyword evidence="6" id="KW-1185">Reference proteome</keyword>
<dbReference type="SUPFAM" id="SSF46767">
    <property type="entry name" value="Methylated DNA-protein cysteine methyltransferase, C-terminal domain"/>
    <property type="match status" value="1"/>
</dbReference>
<accession>A0ABU0Z6X8</accession>
<keyword evidence="5" id="KW-0489">Methyltransferase</keyword>
<dbReference type="InterPro" id="IPR036217">
    <property type="entry name" value="MethylDNA_cys_MeTrfase_DNAb"/>
</dbReference>
<evidence type="ECO:0000256" key="2">
    <source>
        <dbReference type="SAM" id="MobiDB-lite"/>
    </source>
</evidence>
<evidence type="ECO:0000259" key="3">
    <source>
        <dbReference type="Pfam" id="PF01035"/>
    </source>
</evidence>
<evidence type="ECO:0000313" key="6">
    <source>
        <dbReference type="Proteomes" id="UP001235133"/>
    </source>
</evidence>
<evidence type="ECO:0000313" key="5">
    <source>
        <dbReference type="EMBL" id="MDQ7880347.1"/>
    </source>
</evidence>
<keyword evidence="5" id="KW-0808">Transferase</keyword>
<dbReference type="EC" id="2.1.1.63" evidence="5"/>
<feature type="domain" description="Methylguanine DNA methyltransferase ribonuclease-like" evidence="4">
    <location>
        <begin position="11"/>
        <end position="89"/>
    </location>
</feature>
<dbReference type="CDD" id="cd06445">
    <property type="entry name" value="ATase"/>
    <property type="match status" value="1"/>
</dbReference>
<dbReference type="PANTHER" id="PTHR10815">
    <property type="entry name" value="METHYLATED-DNA--PROTEIN-CYSTEINE METHYLTRANSFERASE"/>
    <property type="match status" value="1"/>
</dbReference>
<sequence>MTPEEPPRFRVHPSPIGDILIVTTADGIVTLHPFDGPLHSEIERVALQLRAVPVPDEGTDAADSVFEVAIDQLDEYFEGDRREFDLPLDWRLVRGFTRAALEAVCDIPYGETASYGEVAVMAGTARAARAVGTACATTPFSIVVPVHRVVRADGSLGEYGGRPDMKRFLIELEQGPGIPQAPRSADASGADGGGADANAADATEAPGAPVDATEAPGAPVDAKLAAGV</sequence>
<reference evidence="5 6" key="1">
    <citation type="submission" date="2023-08" db="EMBL/GenBank/DDBJ databases">
        <title>Microbacterium psychrotolerans sp. nov., a psychrotolerant bacterium isolated from soil in Heilongjiang Province, China.</title>
        <authorList>
            <person name="An P."/>
            <person name="Zhao D."/>
            <person name="Xiang H."/>
        </authorList>
    </citation>
    <scope>NUCLEOTIDE SEQUENCE [LARGE SCALE GENOMIC DNA]</scope>
    <source>
        <strain evidence="5 6">QXD-8</strain>
    </source>
</reference>
<organism evidence="5 6">
    <name type="scientific">Microbacterium psychrotolerans</name>
    <dbReference type="NCBI Taxonomy" id="3068321"/>
    <lineage>
        <taxon>Bacteria</taxon>
        <taxon>Bacillati</taxon>
        <taxon>Actinomycetota</taxon>
        <taxon>Actinomycetes</taxon>
        <taxon>Micrococcales</taxon>
        <taxon>Microbacteriaceae</taxon>
        <taxon>Microbacterium</taxon>
    </lineage>
</organism>
<dbReference type="Gene3D" id="1.10.10.10">
    <property type="entry name" value="Winged helix-like DNA-binding domain superfamily/Winged helix DNA-binding domain"/>
    <property type="match status" value="1"/>
</dbReference>
<dbReference type="SUPFAM" id="SSF53155">
    <property type="entry name" value="Methylated DNA-protein cysteine methyltransferase domain"/>
    <property type="match status" value="1"/>
</dbReference>
<dbReference type="InterPro" id="IPR036631">
    <property type="entry name" value="MGMT_N_sf"/>
</dbReference>
<dbReference type="EMBL" id="JAVFWO010000009">
    <property type="protein sequence ID" value="MDQ7880347.1"/>
    <property type="molecule type" value="Genomic_DNA"/>
</dbReference>
<dbReference type="InterPro" id="IPR014048">
    <property type="entry name" value="MethylDNA_cys_MeTrfase_DNA-bd"/>
</dbReference>
<comment type="caution">
    <text evidence="5">The sequence shown here is derived from an EMBL/GenBank/DDBJ whole genome shotgun (WGS) entry which is preliminary data.</text>
</comment>
<name>A0ABU0Z6X8_9MICO</name>
<feature type="compositionally biased region" description="Low complexity" evidence="2">
    <location>
        <begin position="196"/>
        <end position="208"/>
    </location>
</feature>
<dbReference type="NCBIfam" id="TIGR00589">
    <property type="entry name" value="ogt"/>
    <property type="match status" value="1"/>
</dbReference>
<dbReference type="GO" id="GO:0003908">
    <property type="term" value="F:methylated-DNA-[protein]-cysteine S-methyltransferase activity"/>
    <property type="evidence" value="ECO:0007669"/>
    <property type="project" value="UniProtKB-EC"/>
</dbReference>
<dbReference type="InterPro" id="IPR008332">
    <property type="entry name" value="MethylG_MeTrfase_N"/>
</dbReference>
<feature type="domain" description="Methylated-DNA-[protein]-cysteine S-methyltransferase DNA binding" evidence="3">
    <location>
        <begin position="96"/>
        <end position="174"/>
    </location>
</feature>
<dbReference type="GO" id="GO:0032259">
    <property type="term" value="P:methylation"/>
    <property type="evidence" value="ECO:0007669"/>
    <property type="project" value="UniProtKB-KW"/>
</dbReference>
<feature type="region of interest" description="Disordered" evidence="2">
    <location>
        <begin position="176"/>
        <end position="228"/>
    </location>
</feature>
<dbReference type="Gene3D" id="3.30.160.70">
    <property type="entry name" value="Methylated DNA-protein cysteine methyltransferase domain"/>
    <property type="match status" value="1"/>
</dbReference>
<dbReference type="Pfam" id="PF02870">
    <property type="entry name" value="Methyltransf_1N"/>
    <property type="match status" value="1"/>
</dbReference>
<dbReference type="InterPro" id="IPR036388">
    <property type="entry name" value="WH-like_DNA-bd_sf"/>
</dbReference>
<dbReference type="PANTHER" id="PTHR10815:SF5">
    <property type="entry name" value="METHYLATED-DNA--PROTEIN-CYSTEINE METHYLTRANSFERASE"/>
    <property type="match status" value="1"/>
</dbReference>